<organism evidence="10">
    <name type="scientific">Vecturithrix granuli</name>
    <dbReference type="NCBI Taxonomy" id="1499967"/>
    <lineage>
        <taxon>Bacteria</taxon>
        <taxon>Candidatus Moduliflexota</taxon>
        <taxon>Candidatus Vecturitrichia</taxon>
        <taxon>Candidatus Vecturitrichales</taxon>
        <taxon>Candidatus Vecturitrichaceae</taxon>
        <taxon>Candidatus Vecturithrix</taxon>
    </lineage>
</organism>
<dbReference type="InterPro" id="IPR058240">
    <property type="entry name" value="rSAM_sf"/>
</dbReference>
<dbReference type="Pfam" id="PF04055">
    <property type="entry name" value="Radical_SAM"/>
    <property type="match status" value="1"/>
</dbReference>
<reference evidence="10" key="1">
    <citation type="journal article" date="2015" name="PeerJ">
        <title>First genomic representation of candidate bacterial phylum KSB3 points to enhanced environmental sensing as a trigger of wastewater bulking.</title>
        <authorList>
            <person name="Sekiguchi Y."/>
            <person name="Ohashi A."/>
            <person name="Parks D.H."/>
            <person name="Yamauchi T."/>
            <person name="Tyson G.W."/>
            <person name="Hugenholtz P."/>
        </authorList>
    </citation>
    <scope>NUCLEOTIDE SEQUENCE [LARGE SCALE GENOMIC DNA]</scope>
</reference>
<dbReference type="GO" id="GO:0051539">
    <property type="term" value="F:4 iron, 4 sulfur cluster binding"/>
    <property type="evidence" value="ECO:0007669"/>
    <property type="project" value="UniProtKB-KW"/>
</dbReference>
<evidence type="ECO:0000256" key="6">
    <source>
        <dbReference type="ARBA" id="ARBA00023002"/>
    </source>
</evidence>
<dbReference type="InterPro" id="IPR013785">
    <property type="entry name" value="Aldolase_TIM"/>
</dbReference>
<comment type="similarity">
    <text evidence="2">Belongs to the organic radical-activating enzymes family.</text>
</comment>
<dbReference type="HOGENOM" id="CLU_058969_0_1_0"/>
<dbReference type="SFLD" id="SFLDS00029">
    <property type="entry name" value="Radical_SAM"/>
    <property type="match status" value="1"/>
</dbReference>
<dbReference type="InterPro" id="IPR007197">
    <property type="entry name" value="rSAM"/>
</dbReference>
<dbReference type="NCBIfam" id="TIGR02494">
    <property type="entry name" value="PFLE_PFLC"/>
    <property type="match status" value="1"/>
</dbReference>
<keyword evidence="11" id="KW-1185">Reference proteome</keyword>
<dbReference type="AlphaFoldDB" id="A0A081CAE9"/>
<evidence type="ECO:0000313" key="10">
    <source>
        <dbReference type="EMBL" id="GAK61554.1"/>
    </source>
</evidence>
<dbReference type="PROSITE" id="PS51918">
    <property type="entry name" value="RADICAL_SAM"/>
    <property type="match status" value="1"/>
</dbReference>
<evidence type="ECO:0000313" key="11">
    <source>
        <dbReference type="Proteomes" id="UP000030661"/>
    </source>
</evidence>
<keyword evidence="7" id="KW-0408">Iron</keyword>
<keyword evidence="8" id="KW-0411">Iron-sulfur</keyword>
<dbReference type="SFLD" id="SFLDG01118">
    <property type="entry name" value="activating_enzymes__group_2"/>
    <property type="match status" value="1"/>
</dbReference>
<dbReference type="SUPFAM" id="SSF102114">
    <property type="entry name" value="Radical SAM enzymes"/>
    <property type="match status" value="1"/>
</dbReference>
<keyword evidence="4" id="KW-0949">S-adenosyl-L-methionine</keyword>
<keyword evidence="3" id="KW-0004">4Fe-4S</keyword>
<feature type="domain" description="Radical SAM core" evidence="9">
    <location>
        <begin position="11"/>
        <end position="288"/>
    </location>
</feature>
<dbReference type="Gene3D" id="3.20.20.70">
    <property type="entry name" value="Aldolase class I"/>
    <property type="match status" value="1"/>
</dbReference>
<dbReference type="InterPro" id="IPR040074">
    <property type="entry name" value="BssD/PflA/YjjW"/>
</dbReference>
<gene>
    <name evidence="10" type="ORF">U27_01455</name>
</gene>
<dbReference type="STRING" id="1499967.U27_01455"/>
<dbReference type="SFLD" id="SFLDG01066">
    <property type="entry name" value="organic_radical-activating_enz"/>
    <property type="match status" value="1"/>
</dbReference>
<dbReference type="GO" id="GO:0046872">
    <property type="term" value="F:metal ion binding"/>
    <property type="evidence" value="ECO:0007669"/>
    <property type="project" value="UniProtKB-KW"/>
</dbReference>
<dbReference type="PIRSF" id="PIRSF000371">
    <property type="entry name" value="PFL_act_enz"/>
    <property type="match status" value="1"/>
</dbReference>
<dbReference type="PANTHER" id="PTHR30352">
    <property type="entry name" value="PYRUVATE FORMATE-LYASE-ACTIVATING ENZYME"/>
    <property type="match status" value="1"/>
</dbReference>
<evidence type="ECO:0000256" key="1">
    <source>
        <dbReference type="ARBA" id="ARBA00001966"/>
    </source>
</evidence>
<evidence type="ECO:0000259" key="9">
    <source>
        <dbReference type="PROSITE" id="PS51918"/>
    </source>
</evidence>
<evidence type="ECO:0000256" key="8">
    <source>
        <dbReference type="ARBA" id="ARBA00023014"/>
    </source>
</evidence>
<dbReference type="PROSITE" id="PS01087">
    <property type="entry name" value="RADICAL_ACTIVATING"/>
    <property type="match status" value="1"/>
</dbReference>
<comment type="cofactor">
    <cofactor evidence="1">
        <name>[4Fe-4S] cluster</name>
        <dbReference type="ChEBI" id="CHEBI:49883"/>
    </cofactor>
</comment>
<dbReference type="GO" id="GO:0016491">
    <property type="term" value="F:oxidoreductase activity"/>
    <property type="evidence" value="ECO:0007669"/>
    <property type="project" value="UniProtKB-KW"/>
</dbReference>
<protein>
    <submittedName>
        <fullName evidence="10">Glycyl-radical activating family protein</fullName>
    </submittedName>
</protein>
<accession>A0A081CAE9</accession>
<keyword evidence="5" id="KW-0479">Metal-binding</keyword>
<dbReference type="InterPro" id="IPR001989">
    <property type="entry name" value="Radical_activat_CS"/>
</dbReference>
<evidence type="ECO:0000256" key="3">
    <source>
        <dbReference type="ARBA" id="ARBA00022485"/>
    </source>
</evidence>
<dbReference type="InterPro" id="IPR034457">
    <property type="entry name" value="Organic_radical-activating"/>
</dbReference>
<dbReference type="CDD" id="cd01335">
    <property type="entry name" value="Radical_SAM"/>
    <property type="match status" value="1"/>
</dbReference>
<dbReference type="EMBL" id="DF820480">
    <property type="protein sequence ID" value="GAK61554.1"/>
    <property type="molecule type" value="Genomic_DNA"/>
</dbReference>
<name>A0A081CAE9_VECG1</name>
<dbReference type="SUPFAM" id="SSF54862">
    <property type="entry name" value="4Fe-4S ferredoxins"/>
    <property type="match status" value="1"/>
</dbReference>
<sequence length="296" mass="33056">MIFNIQRFSTHDGAGIRTVIFFKGCPLRCSWCSNPESQSFDYDLMFELRKCIGCLECVHHAQFQEFTADNGQVRLQRERLKQPFAFKDVCPAKAITVIGEEKSVADILAEISKDLPFYSKSSGGVTLSGGEPFAQPEILSELLPQLKQSGIHVAVETCLHVPWKQIEAHLQYIALFLADLKHTDPEKFQAATGGRLDLIISNFKQLETAQIPVVARIPIIPGFNHSEAEMYSIIDFAASLTNIHEVHLIPYHALGRHKYSLLGRTYELPAASVSEDEIQPYIEYAEHKGLLASIGG</sequence>
<keyword evidence="6" id="KW-0560">Oxidoreductase</keyword>
<dbReference type="InterPro" id="IPR012839">
    <property type="entry name" value="Organic_radical_activase"/>
</dbReference>
<dbReference type="PANTHER" id="PTHR30352:SF14">
    <property type="entry name" value="PYRUVATE FORMATE-LYASE 3-ACTIVATING ENZYME-RELATED"/>
    <property type="match status" value="1"/>
</dbReference>
<evidence type="ECO:0000256" key="2">
    <source>
        <dbReference type="ARBA" id="ARBA00009777"/>
    </source>
</evidence>
<proteinExistence type="inferred from homology"/>
<evidence type="ECO:0000256" key="4">
    <source>
        <dbReference type="ARBA" id="ARBA00022691"/>
    </source>
</evidence>
<evidence type="ECO:0000256" key="7">
    <source>
        <dbReference type="ARBA" id="ARBA00023004"/>
    </source>
</evidence>
<evidence type="ECO:0000256" key="5">
    <source>
        <dbReference type="ARBA" id="ARBA00022723"/>
    </source>
</evidence>
<dbReference type="Proteomes" id="UP000030661">
    <property type="component" value="Unassembled WGS sequence"/>
</dbReference>
<dbReference type="eggNOG" id="COG1180">
    <property type="taxonomic scope" value="Bacteria"/>
</dbReference>